<dbReference type="InterPro" id="IPR048284">
    <property type="entry name" value="EryCIII-like_N"/>
</dbReference>
<evidence type="ECO:0000259" key="4">
    <source>
        <dbReference type="Pfam" id="PF06722"/>
    </source>
</evidence>
<dbReference type="InterPro" id="IPR035595">
    <property type="entry name" value="UDP_glycos_trans_CS"/>
</dbReference>
<keyword evidence="2" id="KW-0328">Glycosyltransferase</keyword>
<name>A0ABP6X4F4_9PSEU</name>
<dbReference type="EMBL" id="BAAAZN010000010">
    <property type="protein sequence ID" value="GAA3559410.1"/>
    <property type="molecule type" value="Genomic_DNA"/>
</dbReference>
<evidence type="ECO:0000313" key="7">
    <source>
        <dbReference type="Proteomes" id="UP001500689"/>
    </source>
</evidence>
<protein>
    <submittedName>
        <fullName evidence="6">Glycosyltransferase</fullName>
    </submittedName>
</protein>
<dbReference type="Proteomes" id="UP001500689">
    <property type="component" value="Unassembled WGS sequence"/>
</dbReference>
<dbReference type="SUPFAM" id="SSF53756">
    <property type="entry name" value="UDP-Glycosyltransferase/glycogen phosphorylase"/>
    <property type="match status" value="1"/>
</dbReference>
<dbReference type="PROSITE" id="PS00375">
    <property type="entry name" value="UDPGT"/>
    <property type="match status" value="1"/>
</dbReference>
<reference evidence="7" key="1">
    <citation type="journal article" date="2019" name="Int. J. Syst. Evol. Microbiol.">
        <title>The Global Catalogue of Microorganisms (GCM) 10K type strain sequencing project: providing services to taxonomists for standard genome sequencing and annotation.</title>
        <authorList>
            <consortium name="The Broad Institute Genomics Platform"/>
            <consortium name="The Broad Institute Genome Sequencing Center for Infectious Disease"/>
            <person name="Wu L."/>
            <person name="Ma J."/>
        </authorList>
    </citation>
    <scope>NUCLEOTIDE SEQUENCE [LARGE SCALE GENOMIC DNA]</scope>
    <source>
        <strain evidence="7">JCM 16898</strain>
    </source>
</reference>
<dbReference type="PANTHER" id="PTHR48050">
    <property type="entry name" value="STEROL 3-BETA-GLUCOSYLTRANSFERASE"/>
    <property type="match status" value="1"/>
</dbReference>
<evidence type="ECO:0000256" key="3">
    <source>
        <dbReference type="ARBA" id="ARBA00022679"/>
    </source>
</evidence>
<organism evidence="6 7">
    <name type="scientific">Amycolatopsis ultiminotia</name>
    <dbReference type="NCBI Taxonomy" id="543629"/>
    <lineage>
        <taxon>Bacteria</taxon>
        <taxon>Bacillati</taxon>
        <taxon>Actinomycetota</taxon>
        <taxon>Actinomycetes</taxon>
        <taxon>Pseudonocardiales</taxon>
        <taxon>Pseudonocardiaceae</taxon>
        <taxon>Amycolatopsis</taxon>
    </lineage>
</organism>
<accession>A0ABP6X4F4</accession>
<dbReference type="CDD" id="cd03784">
    <property type="entry name" value="GT1_Gtf-like"/>
    <property type="match status" value="1"/>
</dbReference>
<proteinExistence type="inferred from homology"/>
<dbReference type="Pfam" id="PF06722">
    <property type="entry name" value="EryCIII-like_C"/>
    <property type="match status" value="1"/>
</dbReference>
<dbReference type="Pfam" id="PF21036">
    <property type="entry name" value="EryCIII-like_N"/>
    <property type="match status" value="1"/>
</dbReference>
<feature type="domain" description="Erythromycin biosynthesis protein CIII-like N-terminal" evidence="5">
    <location>
        <begin position="23"/>
        <end position="147"/>
    </location>
</feature>
<gene>
    <name evidence="6" type="ORF">GCM10022222_48970</name>
</gene>
<feature type="domain" description="Erythromycin biosynthesis protein CIII-like C-terminal" evidence="4">
    <location>
        <begin position="249"/>
        <end position="386"/>
    </location>
</feature>
<evidence type="ECO:0000256" key="1">
    <source>
        <dbReference type="ARBA" id="ARBA00006962"/>
    </source>
</evidence>
<evidence type="ECO:0000313" key="6">
    <source>
        <dbReference type="EMBL" id="GAA3559410.1"/>
    </source>
</evidence>
<evidence type="ECO:0000259" key="5">
    <source>
        <dbReference type="Pfam" id="PF21036"/>
    </source>
</evidence>
<evidence type="ECO:0000256" key="2">
    <source>
        <dbReference type="ARBA" id="ARBA00022676"/>
    </source>
</evidence>
<dbReference type="InterPro" id="IPR002213">
    <property type="entry name" value="UDP_glucos_trans"/>
</dbReference>
<dbReference type="InterPro" id="IPR010610">
    <property type="entry name" value="EryCIII-like_C"/>
</dbReference>
<dbReference type="InterPro" id="IPR050426">
    <property type="entry name" value="Glycosyltransferase_28"/>
</dbReference>
<dbReference type="PANTHER" id="PTHR48050:SF13">
    <property type="entry name" value="STEROL 3-BETA-GLUCOSYLTRANSFERASE UGT80A2"/>
    <property type="match status" value="1"/>
</dbReference>
<comment type="caution">
    <text evidence="6">The sequence shown here is derived from an EMBL/GenBank/DDBJ whole genome shotgun (WGS) entry which is preliminary data.</text>
</comment>
<keyword evidence="3" id="KW-0808">Transferase</keyword>
<sequence length="387" mass="41083">MRLMLSSGAGYSHIAPMLPLACAARDAGDEVVFVTGPEAVHHLADAGLPAVPIGRPNGSAPNGSASNDAMWQRARAEMADMTPEQRLSHLIAEYMVGMGAAARLDDMVAFVRDWRPDLVVANLAERAAVMAACLVDVPYVMHAIGPPKAAATMARAWEVAENLVRERGLDGLPGRGSVPYLDIWPDGLRPDGVEWEYPARWPLRPEGVVPAPGPRPAVLEGLPYDRTVYVTLGTTYNARPGVLEEMVAALRDESVNVVVTIGDGGDRGRFGDQPEHVRIEHFVPQERLLPEVDAVVCHGGSATVLGALAHGVPLVVAPLATDHFEVAAQVRAAKAGVVVESGDGNGIRDAVRAVLTDPVYRESAGTFADRIAALPSPATVLDRLREA</sequence>
<comment type="similarity">
    <text evidence="1">Belongs to the glycosyltransferase 28 family.</text>
</comment>
<keyword evidence="7" id="KW-1185">Reference proteome</keyword>
<dbReference type="RefSeq" id="WP_344863620.1">
    <property type="nucleotide sequence ID" value="NZ_BAAAZN010000010.1"/>
</dbReference>
<dbReference type="Gene3D" id="3.40.50.2000">
    <property type="entry name" value="Glycogen Phosphorylase B"/>
    <property type="match status" value="2"/>
</dbReference>